<feature type="domain" description="Prohead serine protease" evidence="6">
    <location>
        <begin position="6"/>
        <end position="142"/>
    </location>
</feature>
<reference evidence="8 9" key="1">
    <citation type="submission" date="2017-03" db="EMBL/GenBank/DDBJ databases">
        <authorList>
            <person name="Afonso C.L."/>
            <person name="Miller P.J."/>
            <person name="Scott M.A."/>
            <person name="Spackman E."/>
            <person name="Goraichik I."/>
            <person name="Dimitrov K.M."/>
            <person name="Suarez D.L."/>
            <person name="Swayne D.E."/>
        </authorList>
    </citation>
    <scope>NUCLEOTIDE SEQUENCE [LARGE SCALE GENOMIC DNA]</scope>
    <source>
        <strain evidence="8 9">CECT 8287</strain>
    </source>
</reference>
<dbReference type="InterPro" id="IPR024455">
    <property type="entry name" value="Phage_capsid"/>
</dbReference>
<evidence type="ECO:0000256" key="4">
    <source>
        <dbReference type="ARBA" id="ARBA00022801"/>
    </source>
</evidence>
<name>A0A1Y5TF07_9RHOB</name>
<keyword evidence="3" id="KW-0645">Protease</keyword>
<gene>
    <name evidence="8" type="ORF">PEL8287_03398</name>
</gene>
<organism evidence="8 9">
    <name type="scientific">Roseovarius litorisediminis</name>
    <dbReference type="NCBI Taxonomy" id="1312363"/>
    <lineage>
        <taxon>Bacteria</taxon>
        <taxon>Pseudomonadati</taxon>
        <taxon>Pseudomonadota</taxon>
        <taxon>Alphaproteobacteria</taxon>
        <taxon>Rhodobacterales</taxon>
        <taxon>Roseobacteraceae</taxon>
        <taxon>Roseovarius</taxon>
    </lineage>
</organism>
<protein>
    <submittedName>
        <fullName evidence="8">Phage capsid family protein</fullName>
    </submittedName>
</protein>
<dbReference type="Pfam" id="PF05065">
    <property type="entry name" value="Phage_capsid"/>
    <property type="match status" value="1"/>
</dbReference>
<dbReference type="NCBIfam" id="TIGR01554">
    <property type="entry name" value="major_cap_HK97"/>
    <property type="match status" value="1"/>
</dbReference>
<feature type="domain" description="Phage capsid-like C-terminal" evidence="7">
    <location>
        <begin position="245"/>
        <end position="518"/>
    </location>
</feature>
<evidence type="ECO:0000256" key="5">
    <source>
        <dbReference type="SAM" id="MobiDB-lite"/>
    </source>
</evidence>
<evidence type="ECO:0000256" key="3">
    <source>
        <dbReference type="ARBA" id="ARBA00022670"/>
    </source>
</evidence>
<evidence type="ECO:0000259" key="7">
    <source>
        <dbReference type="Pfam" id="PF05065"/>
    </source>
</evidence>
<keyword evidence="2" id="KW-1188">Viral release from host cell</keyword>
<evidence type="ECO:0000256" key="2">
    <source>
        <dbReference type="ARBA" id="ARBA00022612"/>
    </source>
</evidence>
<dbReference type="GO" id="GO:0008233">
    <property type="term" value="F:peptidase activity"/>
    <property type="evidence" value="ECO:0007669"/>
    <property type="project" value="UniProtKB-KW"/>
</dbReference>
<dbReference type="InterPro" id="IPR054612">
    <property type="entry name" value="Phage_capsid-like_C"/>
</dbReference>
<feature type="compositionally biased region" description="Polar residues" evidence="5">
    <location>
        <begin position="140"/>
        <end position="153"/>
    </location>
</feature>
<dbReference type="Proteomes" id="UP000193827">
    <property type="component" value="Unassembled WGS sequence"/>
</dbReference>
<dbReference type="Pfam" id="PF04586">
    <property type="entry name" value="Peptidase_S78"/>
    <property type="match status" value="1"/>
</dbReference>
<feature type="region of interest" description="Disordered" evidence="5">
    <location>
        <begin position="140"/>
        <end position="173"/>
    </location>
</feature>
<evidence type="ECO:0000313" key="8">
    <source>
        <dbReference type="EMBL" id="SLN62357.1"/>
    </source>
</evidence>
<dbReference type="InterPro" id="IPR054613">
    <property type="entry name" value="Peptidase_S78_dom"/>
</dbReference>
<dbReference type="Gene3D" id="3.30.2400.10">
    <property type="entry name" value="Major capsid protein gp5"/>
    <property type="match status" value="1"/>
</dbReference>
<dbReference type="OrthoDB" id="9786516at2"/>
<dbReference type="SUPFAM" id="SSF56563">
    <property type="entry name" value="Major capsid protein gp5"/>
    <property type="match status" value="1"/>
</dbReference>
<evidence type="ECO:0000313" key="9">
    <source>
        <dbReference type="Proteomes" id="UP000193827"/>
    </source>
</evidence>
<dbReference type="RefSeq" id="WP_085893602.1">
    <property type="nucleotide sequence ID" value="NZ_FWFL01000010.1"/>
</dbReference>
<evidence type="ECO:0000259" key="6">
    <source>
        <dbReference type="Pfam" id="PF04586"/>
    </source>
</evidence>
<evidence type="ECO:0000256" key="1">
    <source>
        <dbReference type="ARBA" id="ARBA00004328"/>
    </source>
</evidence>
<sequence>MSERIEIKAQLSVTETGEITGIAWPFGTPDRVGDVIEKGAFTAPDTLPMLFAHDQNQVVGVWDQISESSEGLTVKGRLLVEDVERAREVRAMIRSKAVSGLSIGFVTKSAKRHAKGRTISAAQLHEISIVAIPCHPGAQITSLKSDDTPNSSKENPHVENEENENELEAQTPANDAPQVDLKAFNEIKARLDRMEAKSNRPQGVHIIAPADKPERKAFDAFLRRGVERISPDEVKALTISTATSGGYLAPEEFGGELIKLLNEFSPIRKYARVVNISAPDIIYPRRVSGTAATWVTETANRTESGMTFEQVKLTPHELATFTDVSNQLLEDNAYNLEGELLADFAESFAKTEGLAFVNGSGTEQPTGIMTATGIPEIKTGAADGFLGNPTDLIISMFHQIATTHAQNAVWVMNRNTLAILRQSADTSGRYLLIDPISEGAPATLLGRPIVEMTDMDDIAAGSAPILFGDMTGYRIVDRIGLSTMRDPYALATNGQVRFHARKRVGADLTHPDRFIKLRVAA</sequence>
<proteinExistence type="predicted"/>
<keyword evidence="9" id="KW-1185">Reference proteome</keyword>
<dbReference type="NCBIfam" id="TIGR01543">
    <property type="entry name" value="proheadase_HK97"/>
    <property type="match status" value="1"/>
</dbReference>
<dbReference type="Gene3D" id="3.30.2320.10">
    <property type="entry name" value="hypothetical protein PF0899 domain"/>
    <property type="match status" value="1"/>
</dbReference>
<comment type="subcellular location">
    <subcellularLocation>
        <location evidence="1">Virion</location>
    </subcellularLocation>
</comment>
<keyword evidence="4" id="KW-0378">Hydrolase</keyword>
<dbReference type="EMBL" id="FWFL01000010">
    <property type="protein sequence ID" value="SLN62357.1"/>
    <property type="molecule type" value="Genomic_DNA"/>
</dbReference>
<dbReference type="InterPro" id="IPR006433">
    <property type="entry name" value="Prohead_protease"/>
</dbReference>
<accession>A0A1Y5TF07</accession>
<dbReference type="AlphaFoldDB" id="A0A1Y5TF07"/>
<dbReference type="GO" id="GO:0006508">
    <property type="term" value="P:proteolysis"/>
    <property type="evidence" value="ECO:0007669"/>
    <property type="project" value="UniProtKB-KW"/>
</dbReference>